<dbReference type="Proteomes" id="UP001430356">
    <property type="component" value="Unassembled WGS sequence"/>
</dbReference>
<evidence type="ECO:0000256" key="3">
    <source>
        <dbReference type="ARBA" id="ARBA00022980"/>
    </source>
</evidence>
<dbReference type="PROSITE" id="PS00678">
    <property type="entry name" value="WD_REPEATS_1"/>
    <property type="match status" value="1"/>
</dbReference>
<evidence type="ECO:0000256" key="1">
    <source>
        <dbReference type="ARBA" id="ARBA00022574"/>
    </source>
</evidence>
<dbReference type="PROSITE" id="PS50082">
    <property type="entry name" value="WD_REPEATS_2"/>
    <property type="match status" value="1"/>
</dbReference>
<reference evidence="5 6" key="1">
    <citation type="journal article" date="2021" name="MBio">
        <title>A New Model Trypanosomatid, Novymonas esmeraldas: Genomic Perception of Its 'Candidatus Pandoraea novymonadis' Endosymbiont.</title>
        <authorList>
            <person name="Zakharova A."/>
            <person name="Saura A."/>
            <person name="Butenko A."/>
            <person name="Podesvova L."/>
            <person name="Warmusova S."/>
            <person name="Kostygov A.Y."/>
            <person name="Nenarokova A."/>
            <person name="Lukes J."/>
            <person name="Opperdoes F.R."/>
            <person name="Yurchenko V."/>
        </authorList>
    </citation>
    <scope>NUCLEOTIDE SEQUENCE [LARGE SCALE GENOMIC DNA]</scope>
    <source>
        <strain evidence="5 6">E262AT.01</strain>
    </source>
</reference>
<keyword evidence="6" id="KW-1185">Reference proteome</keyword>
<name>A0AAW0ESX6_9TRYP</name>
<dbReference type="InterPro" id="IPR019775">
    <property type="entry name" value="WD40_repeat_CS"/>
</dbReference>
<evidence type="ECO:0000313" key="6">
    <source>
        <dbReference type="Proteomes" id="UP001430356"/>
    </source>
</evidence>
<dbReference type="SUPFAM" id="SSF50978">
    <property type="entry name" value="WD40 repeat-like"/>
    <property type="match status" value="1"/>
</dbReference>
<evidence type="ECO:0000256" key="4">
    <source>
        <dbReference type="PROSITE-ProRule" id="PRU00221"/>
    </source>
</evidence>
<dbReference type="InterPro" id="IPR036322">
    <property type="entry name" value="WD40_repeat_dom_sf"/>
</dbReference>
<sequence>MGCGSSSVSRVYDRRAYHGVAVAPPIGVSGADVVASSPTHCPSHSVALRSHCGSGSGGAERATRDRFRCSVSEVLQRQLRRRRVQEWRHATAASARRVRRGSDRMPRHDYLAVFGSHRLAMVDEVSYCVLSASEKTLSECLTVSASRTTASSLTTSCATAYVNQPSVRFDPQASLHLSESSITRSAVAHLATRSCCSFAQAASPSFGASSAHSTPRSLHSYAVHPCNCGHAHRARLVLFSATAGVLLSCSTTDCFLTAYHVAIGGEVGRLVGHDDVVLGGAVSPDGALVATASRDCTAILWELPSCKQRRSLTHPQPVLACRFSGSGAQLATACADGLCRIWAWCATDAVNVCVSPDTGFGGALSSVAYSLGDRAVLAGGAARHVFVWERENFAAPGLTFEHHQGAVLSIDASRVHRDIVMSAEEATVLVWNCATLTVLHRIDVSSCDARVRPPRTGVSTASVRRTSLPHESYWTAVRLVDSPFGLMVAVAGSDKCLHLFECGGADVMDRAGDDSQVCSTGAAALENAGCPPEMLCLPFSSSISSIDAGPPSSLALGDTCGNRFIVELR</sequence>
<feature type="repeat" description="WD" evidence="4">
    <location>
        <begin position="270"/>
        <end position="311"/>
    </location>
</feature>
<dbReference type="SMART" id="SM00320">
    <property type="entry name" value="WD40"/>
    <property type="match status" value="5"/>
</dbReference>
<comment type="caution">
    <text evidence="5">The sequence shown here is derived from an EMBL/GenBank/DDBJ whole genome shotgun (WGS) entry which is preliminary data.</text>
</comment>
<dbReference type="Pfam" id="PF00400">
    <property type="entry name" value="WD40"/>
    <property type="match status" value="2"/>
</dbReference>
<dbReference type="Gene3D" id="2.130.10.10">
    <property type="entry name" value="YVTN repeat-like/Quinoprotein amine dehydrogenase"/>
    <property type="match status" value="2"/>
</dbReference>
<organism evidence="5 6">
    <name type="scientific">Novymonas esmeraldas</name>
    <dbReference type="NCBI Taxonomy" id="1808958"/>
    <lineage>
        <taxon>Eukaryota</taxon>
        <taxon>Discoba</taxon>
        <taxon>Euglenozoa</taxon>
        <taxon>Kinetoplastea</taxon>
        <taxon>Metakinetoplastina</taxon>
        <taxon>Trypanosomatida</taxon>
        <taxon>Trypanosomatidae</taxon>
        <taxon>Novymonas</taxon>
    </lineage>
</organism>
<keyword evidence="2" id="KW-0677">Repeat</keyword>
<dbReference type="EMBL" id="JAECZO010000083">
    <property type="protein sequence ID" value="KAK7196711.1"/>
    <property type="molecule type" value="Genomic_DNA"/>
</dbReference>
<dbReference type="PANTHER" id="PTHR19848">
    <property type="entry name" value="WD40 REPEAT PROTEIN"/>
    <property type="match status" value="1"/>
</dbReference>
<evidence type="ECO:0000313" key="5">
    <source>
        <dbReference type="EMBL" id="KAK7196711.1"/>
    </source>
</evidence>
<accession>A0AAW0ESX6</accession>
<proteinExistence type="predicted"/>
<keyword evidence="1 4" id="KW-0853">WD repeat</keyword>
<evidence type="ECO:0000256" key="2">
    <source>
        <dbReference type="ARBA" id="ARBA00022737"/>
    </source>
</evidence>
<dbReference type="PANTHER" id="PTHR19848:SF8">
    <property type="entry name" value="F-BOX AND WD REPEAT DOMAIN CONTAINING 7"/>
    <property type="match status" value="1"/>
</dbReference>
<dbReference type="AlphaFoldDB" id="A0AAW0ESX6"/>
<dbReference type="GO" id="GO:0005840">
    <property type="term" value="C:ribosome"/>
    <property type="evidence" value="ECO:0007669"/>
    <property type="project" value="UniProtKB-KW"/>
</dbReference>
<keyword evidence="3" id="KW-0689">Ribosomal protein</keyword>
<dbReference type="InterPro" id="IPR015943">
    <property type="entry name" value="WD40/YVTN_repeat-like_dom_sf"/>
</dbReference>
<gene>
    <name evidence="5" type="ORF">NESM_000610400</name>
</gene>
<keyword evidence="3" id="KW-0687">Ribonucleoprotein</keyword>
<protein>
    <submittedName>
        <fullName evidence="5">WD domain, G-beta repeat</fullName>
    </submittedName>
</protein>
<dbReference type="InterPro" id="IPR001680">
    <property type="entry name" value="WD40_rpt"/>
</dbReference>
<dbReference type="PROSITE" id="PS50294">
    <property type="entry name" value="WD_REPEATS_REGION"/>
    <property type="match status" value="1"/>
</dbReference>